<evidence type="ECO:0000313" key="3">
    <source>
        <dbReference type="EMBL" id="MBO8202700.1"/>
    </source>
</evidence>
<dbReference type="InterPro" id="IPR010147">
    <property type="entry name" value="CRISPR-assoc_prot_CasD"/>
</dbReference>
<proteinExistence type="predicted"/>
<dbReference type="NCBIfam" id="TIGR02593">
    <property type="entry name" value="CRISPR_cas5"/>
    <property type="match status" value="1"/>
</dbReference>
<evidence type="ECO:0000313" key="4">
    <source>
        <dbReference type="Proteomes" id="UP000721954"/>
    </source>
</evidence>
<comment type="caution">
    <text evidence="3">The sequence shown here is derived from an EMBL/GenBank/DDBJ whole genome shotgun (WGS) entry which is preliminary data.</text>
</comment>
<keyword evidence="4" id="KW-1185">Reference proteome</keyword>
<dbReference type="InterPro" id="IPR021124">
    <property type="entry name" value="CRISPR-assoc_prot_Cas5"/>
</dbReference>
<feature type="region of interest" description="Disordered" evidence="2">
    <location>
        <begin position="90"/>
        <end position="112"/>
    </location>
</feature>
<sequence length="294" mass="31521">MNASGLLIQLGGTPLQSWGEHSAFTDRDTLAHPTRSGLIGMIASALGIPREQAVADSPKASAAETQFARLTRLRFTIRHDRPGVRLRDYHTVGGGYPAHRTVPTAKGERRSPGKATILSSRHYLADAAFTVAITAPDDPDLTAECAQALTTPHWPLHLGRRSCPPGALLLLSTEAPDPVAELLRVPMARPHPGDTPPGRTGTAQIPDTVTVRFTADTPFPAGFTGSASSRSPVTTLNDEPVRLTPRDRVHRSRPAYTATCSLPADLCKGYGLDYLTALDTHFHSVPSPSERTHT</sequence>
<dbReference type="EMBL" id="JAFFZM010000027">
    <property type="protein sequence ID" value="MBO8202700.1"/>
    <property type="molecule type" value="Genomic_DNA"/>
</dbReference>
<name>A0ABS3Y4W4_9ACTN</name>
<evidence type="ECO:0000256" key="2">
    <source>
        <dbReference type="SAM" id="MobiDB-lite"/>
    </source>
</evidence>
<gene>
    <name evidence="3" type="primary">cas5e</name>
    <name evidence="3" type="ORF">JW613_31150</name>
</gene>
<keyword evidence="1" id="KW-0051">Antiviral defense</keyword>
<dbReference type="CDD" id="cd09693">
    <property type="entry name" value="Cas5_I"/>
    <property type="match status" value="1"/>
</dbReference>
<dbReference type="GeneID" id="96263075"/>
<dbReference type="Gene3D" id="3.30.70.2660">
    <property type="match status" value="1"/>
</dbReference>
<organism evidence="3 4">
    <name type="scientific">Streptomyces smyrnaeus</name>
    <dbReference type="NCBI Taxonomy" id="1387713"/>
    <lineage>
        <taxon>Bacteria</taxon>
        <taxon>Bacillati</taxon>
        <taxon>Actinomycetota</taxon>
        <taxon>Actinomycetes</taxon>
        <taxon>Kitasatosporales</taxon>
        <taxon>Streptomycetaceae</taxon>
        <taxon>Streptomyces</taxon>
    </lineage>
</organism>
<accession>A0ABS3Y4W4</accession>
<dbReference type="InterPro" id="IPR013422">
    <property type="entry name" value="CRISPR-assoc_prot_Cas5_N"/>
</dbReference>
<dbReference type="Pfam" id="PF09704">
    <property type="entry name" value="Cas_Cas5d"/>
    <property type="match status" value="1"/>
</dbReference>
<reference evidence="3 4" key="1">
    <citation type="submission" date="2021-02" db="EMBL/GenBank/DDBJ databases">
        <title>Streptomyces spirodelae sp. nov., isolated from duckweed.</title>
        <authorList>
            <person name="Saimee Y."/>
            <person name="Duangmal K."/>
        </authorList>
    </citation>
    <scope>NUCLEOTIDE SEQUENCE [LARGE SCALE GENOMIC DNA]</scope>
    <source>
        <strain evidence="3 4">DSM 42105</strain>
    </source>
</reference>
<dbReference type="Proteomes" id="UP000721954">
    <property type="component" value="Unassembled WGS sequence"/>
</dbReference>
<evidence type="ECO:0000256" key="1">
    <source>
        <dbReference type="ARBA" id="ARBA00023118"/>
    </source>
</evidence>
<dbReference type="RefSeq" id="WP_209214216.1">
    <property type="nucleotide sequence ID" value="NZ_JAFFZM010000027.1"/>
</dbReference>
<protein>
    <submittedName>
        <fullName evidence="3">Type I-E CRISPR-associated protein Cas5/CasD</fullName>
    </submittedName>
</protein>
<dbReference type="NCBIfam" id="TIGR01868">
    <property type="entry name" value="casD_Cas5e"/>
    <property type="match status" value="1"/>
</dbReference>